<feature type="domain" description="Glycosyltransferase subfamily 4-like N-terminal" evidence="2">
    <location>
        <begin position="17"/>
        <end position="167"/>
    </location>
</feature>
<dbReference type="InterPro" id="IPR001296">
    <property type="entry name" value="Glyco_trans_1"/>
</dbReference>
<dbReference type="EMBL" id="BAAAFG010000002">
    <property type="protein sequence ID" value="GAA0871221.1"/>
    <property type="molecule type" value="Genomic_DNA"/>
</dbReference>
<evidence type="ECO:0000313" key="3">
    <source>
        <dbReference type="EMBL" id="GAA0871221.1"/>
    </source>
</evidence>
<dbReference type="Pfam" id="PF13439">
    <property type="entry name" value="Glyco_transf_4"/>
    <property type="match status" value="1"/>
</dbReference>
<dbReference type="Pfam" id="PF00534">
    <property type="entry name" value="Glycos_transf_1"/>
    <property type="match status" value="1"/>
</dbReference>
<evidence type="ECO:0000313" key="4">
    <source>
        <dbReference type="Proteomes" id="UP001500507"/>
    </source>
</evidence>
<name>A0ABN1MEG5_9FLAO</name>
<evidence type="ECO:0000259" key="2">
    <source>
        <dbReference type="Pfam" id="PF13439"/>
    </source>
</evidence>
<feature type="domain" description="Glycosyl transferase family 1" evidence="1">
    <location>
        <begin position="175"/>
        <end position="317"/>
    </location>
</feature>
<sequence length="346" mass="40366">MNSKKMKILQVIDDLSVGGAERVLVDLSNLLNYHNEDVHILCISNYGALKDLLHKNIEVTLLERKSKIDPHAIRKVIRLLNQYDIIHVHMRHTYRYVAIIAKLSGNFSKLVFHDHYGKIDIDKNIPFGLDSFLKPRKYIGVSKSLTNWATKHLRIPKQSIFLLPNTIFPDNTFKNIKGTDFVQVGNIKRVKNQLFSLSLIKRLEKTITFYGKVVEPEYFDELQDYVQRHNLNDNVIFIHDEVNIQRILPNYSFGLQTAHSESGPLVLIEYMSKGIPFLSNYTGEVATLLNKVDQRFIIDNFDLDQWQKRIEKIQAENTSATLKQIFDQYFSAEKYYAKCIRIYNEK</sequence>
<proteinExistence type="predicted"/>
<reference evidence="3 4" key="1">
    <citation type="journal article" date="2019" name="Int. J. Syst. Evol. Microbiol.">
        <title>The Global Catalogue of Microorganisms (GCM) 10K type strain sequencing project: providing services to taxonomists for standard genome sequencing and annotation.</title>
        <authorList>
            <consortium name="The Broad Institute Genomics Platform"/>
            <consortium name="The Broad Institute Genome Sequencing Center for Infectious Disease"/>
            <person name="Wu L."/>
            <person name="Ma J."/>
        </authorList>
    </citation>
    <scope>NUCLEOTIDE SEQUENCE [LARGE SCALE GENOMIC DNA]</scope>
    <source>
        <strain evidence="3 4">JCM 16082</strain>
    </source>
</reference>
<dbReference type="SUPFAM" id="SSF53756">
    <property type="entry name" value="UDP-Glycosyltransferase/glycogen phosphorylase"/>
    <property type="match status" value="1"/>
</dbReference>
<accession>A0ABN1MEG5</accession>
<keyword evidence="4" id="KW-1185">Reference proteome</keyword>
<dbReference type="Proteomes" id="UP001500507">
    <property type="component" value="Unassembled WGS sequence"/>
</dbReference>
<dbReference type="PANTHER" id="PTHR12526">
    <property type="entry name" value="GLYCOSYLTRANSFERASE"/>
    <property type="match status" value="1"/>
</dbReference>
<evidence type="ECO:0000259" key="1">
    <source>
        <dbReference type="Pfam" id="PF00534"/>
    </source>
</evidence>
<dbReference type="Gene3D" id="3.40.50.2000">
    <property type="entry name" value="Glycogen Phosphorylase B"/>
    <property type="match status" value="2"/>
</dbReference>
<comment type="caution">
    <text evidence="3">The sequence shown here is derived from an EMBL/GenBank/DDBJ whole genome shotgun (WGS) entry which is preliminary data.</text>
</comment>
<organism evidence="3 4">
    <name type="scientific">Gangjinia marincola</name>
    <dbReference type="NCBI Taxonomy" id="578463"/>
    <lineage>
        <taxon>Bacteria</taxon>
        <taxon>Pseudomonadati</taxon>
        <taxon>Bacteroidota</taxon>
        <taxon>Flavobacteriia</taxon>
        <taxon>Flavobacteriales</taxon>
        <taxon>Flavobacteriaceae</taxon>
        <taxon>Gangjinia</taxon>
    </lineage>
</organism>
<protein>
    <submittedName>
        <fullName evidence="3">Glycosyltransferase family 4 protein</fullName>
    </submittedName>
</protein>
<dbReference type="PANTHER" id="PTHR12526:SF630">
    <property type="entry name" value="GLYCOSYLTRANSFERASE"/>
    <property type="match status" value="1"/>
</dbReference>
<gene>
    <name evidence="3" type="ORF">GCM10009117_03670</name>
</gene>
<dbReference type="InterPro" id="IPR028098">
    <property type="entry name" value="Glyco_trans_4-like_N"/>
</dbReference>